<keyword evidence="4" id="KW-0863">Zinc-finger</keyword>
<name>A0A081AE94_PHYNI</name>
<dbReference type="PROSITE" id="PS50966">
    <property type="entry name" value="ZF_SWIM"/>
    <property type="match status" value="1"/>
</dbReference>
<evidence type="ECO:0000256" key="1">
    <source>
        <dbReference type="ARBA" id="ARBA00005234"/>
    </source>
</evidence>
<feature type="domain" description="SWIM-type" evidence="6">
    <location>
        <begin position="36"/>
        <end position="68"/>
    </location>
</feature>
<dbReference type="InterPro" id="IPR003653">
    <property type="entry name" value="Peptidase_C48_C"/>
</dbReference>
<evidence type="ECO:0000313" key="7">
    <source>
        <dbReference type="EMBL" id="ETO77205.1"/>
    </source>
</evidence>
<dbReference type="Gene3D" id="3.40.395.10">
    <property type="entry name" value="Adenoviral Proteinase, Chain A"/>
    <property type="match status" value="1"/>
</dbReference>
<comment type="caution">
    <text evidence="7">The sequence shown here is derived from an EMBL/GenBank/DDBJ whole genome shotgun (WGS) entry which is preliminary data.</text>
</comment>
<sequence>MSGAAWYNFHETIPGFIAITNKSGCDEALDEPRAEYSVNKKNWVCSCLFMSARLLPCRHVFYIRKVLCMEAVIPTLFLPLRWLLSSLRAEVHIDDIPGKAFSVGLVLDDKDKTWNTNRKFREAKYVASEITETMAGMGMRQYRTTLDVLKEVARRFKRGESEETARQIISTVLPPMAAPEDVYGDGFESTIRVGVFTTETLKVMKEYHRATAAVRLVERAVTWISTINFKLPVYKHFQVLEDSDMGAKLKQLPLLSHEMGVLDLTAKGSLCDEIMTTVMTKLFSANPILNVASPHMISVPVNGKIWTDNQALVTLFFGAPTGKFLIPVNCNQNHWCSIMVGIGEKKKLYYYDPMGSSYKNGVRLAAQVVKQLITDQLLDGCRAQSYGSHLGIQTDSYNCGIYVLLAFELFAGAPSPGILGKKTLQYLRYRYLHMCI</sequence>
<evidence type="ECO:0008006" key="9">
    <source>
        <dbReference type="Google" id="ProtNLM"/>
    </source>
</evidence>
<evidence type="ECO:0000256" key="2">
    <source>
        <dbReference type="ARBA" id="ARBA00022670"/>
    </source>
</evidence>
<keyword evidence="4" id="KW-0862">Zinc</keyword>
<reference evidence="7 8" key="1">
    <citation type="submission" date="2013-11" db="EMBL/GenBank/DDBJ databases">
        <title>The Genome Sequence of Phytophthora parasitica P1976.</title>
        <authorList>
            <consortium name="The Broad Institute Genomics Platform"/>
            <person name="Russ C."/>
            <person name="Tyler B."/>
            <person name="Panabieres F."/>
            <person name="Shan W."/>
            <person name="Tripathy S."/>
            <person name="Grunwald N."/>
            <person name="Machado M."/>
            <person name="Johnson C.S."/>
            <person name="Walker B."/>
            <person name="Young S."/>
            <person name="Zeng Q."/>
            <person name="Gargeya S."/>
            <person name="Fitzgerald M."/>
            <person name="Haas B."/>
            <person name="Abouelleil A."/>
            <person name="Allen A.W."/>
            <person name="Alvarado L."/>
            <person name="Arachchi H.M."/>
            <person name="Berlin A.M."/>
            <person name="Chapman S.B."/>
            <person name="Gainer-Dewar J."/>
            <person name="Goldberg J."/>
            <person name="Griggs A."/>
            <person name="Gujja S."/>
            <person name="Hansen M."/>
            <person name="Howarth C."/>
            <person name="Imamovic A."/>
            <person name="Ireland A."/>
            <person name="Larimer J."/>
            <person name="McCowan C."/>
            <person name="Murphy C."/>
            <person name="Pearson M."/>
            <person name="Poon T.W."/>
            <person name="Priest M."/>
            <person name="Roberts A."/>
            <person name="Saif S."/>
            <person name="Shea T."/>
            <person name="Sisk P."/>
            <person name="Sykes S."/>
            <person name="Wortman J."/>
            <person name="Nusbaum C."/>
            <person name="Birren B."/>
        </authorList>
    </citation>
    <scope>NUCLEOTIDE SEQUENCE [LARGE SCALE GENOMIC DNA]</scope>
    <source>
        <strain evidence="7 8">P1976</strain>
    </source>
</reference>
<keyword evidence="4" id="KW-0479">Metal-binding</keyword>
<dbReference type="GO" id="GO:0006508">
    <property type="term" value="P:proteolysis"/>
    <property type="evidence" value="ECO:0007669"/>
    <property type="project" value="UniProtKB-KW"/>
</dbReference>
<dbReference type="Pfam" id="PF02902">
    <property type="entry name" value="Peptidase_C48"/>
    <property type="match status" value="1"/>
</dbReference>
<protein>
    <recommendedName>
        <fullName evidence="9">Ubiquitin-like protease family profile domain-containing protein</fullName>
    </recommendedName>
</protein>
<dbReference type="PROSITE" id="PS50600">
    <property type="entry name" value="ULP_PROTEASE"/>
    <property type="match status" value="1"/>
</dbReference>
<dbReference type="SUPFAM" id="SSF54001">
    <property type="entry name" value="Cysteine proteinases"/>
    <property type="match status" value="1"/>
</dbReference>
<dbReference type="InterPro" id="IPR038765">
    <property type="entry name" value="Papain-like_cys_pep_sf"/>
</dbReference>
<evidence type="ECO:0000256" key="4">
    <source>
        <dbReference type="PROSITE-ProRule" id="PRU00325"/>
    </source>
</evidence>
<organism evidence="7 8">
    <name type="scientific">Phytophthora nicotianae P1976</name>
    <dbReference type="NCBI Taxonomy" id="1317066"/>
    <lineage>
        <taxon>Eukaryota</taxon>
        <taxon>Sar</taxon>
        <taxon>Stramenopiles</taxon>
        <taxon>Oomycota</taxon>
        <taxon>Peronosporomycetes</taxon>
        <taxon>Peronosporales</taxon>
        <taxon>Peronosporaceae</taxon>
        <taxon>Phytophthora</taxon>
    </lineage>
</organism>
<comment type="similarity">
    <text evidence="1">Belongs to the peptidase C48 family.</text>
</comment>
<gene>
    <name evidence="7" type="ORF">F444_07565</name>
</gene>
<dbReference type="EMBL" id="ANJA01001433">
    <property type="protein sequence ID" value="ETO77205.1"/>
    <property type="molecule type" value="Genomic_DNA"/>
</dbReference>
<accession>A0A081AE94</accession>
<dbReference type="Proteomes" id="UP000028582">
    <property type="component" value="Unassembled WGS sequence"/>
</dbReference>
<evidence type="ECO:0000256" key="3">
    <source>
        <dbReference type="ARBA" id="ARBA00022801"/>
    </source>
</evidence>
<evidence type="ECO:0000259" key="5">
    <source>
        <dbReference type="PROSITE" id="PS50600"/>
    </source>
</evidence>
<feature type="domain" description="Ubiquitin-like protease family profile" evidence="5">
    <location>
        <begin position="194"/>
        <end position="410"/>
    </location>
</feature>
<evidence type="ECO:0000259" key="6">
    <source>
        <dbReference type="PROSITE" id="PS50966"/>
    </source>
</evidence>
<keyword evidence="3" id="KW-0378">Hydrolase</keyword>
<evidence type="ECO:0000313" key="8">
    <source>
        <dbReference type="Proteomes" id="UP000028582"/>
    </source>
</evidence>
<dbReference type="AlphaFoldDB" id="A0A081AE94"/>
<dbReference type="GO" id="GO:0008234">
    <property type="term" value="F:cysteine-type peptidase activity"/>
    <property type="evidence" value="ECO:0007669"/>
    <property type="project" value="InterPro"/>
</dbReference>
<keyword evidence="2" id="KW-0645">Protease</keyword>
<dbReference type="InterPro" id="IPR007527">
    <property type="entry name" value="Znf_SWIM"/>
</dbReference>
<dbReference type="GO" id="GO:0008270">
    <property type="term" value="F:zinc ion binding"/>
    <property type="evidence" value="ECO:0007669"/>
    <property type="project" value="UniProtKB-KW"/>
</dbReference>
<proteinExistence type="inferred from homology"/>